<dbReference type="SUPFAM" id="SSF56047">
    <property type="entry name" value="Ribosomal protein S8"/>
    <property type="match status" value="1"/>
</dbReference>
<evidence type="ECO:0000313" key="5">
    <source>
        <dbReference type="Proteomes" id="UP000699042"/>
    </source>
</evidence>
<dbReference type="EMBL" id="JAESDN010000001">
    <property type="protein sequence ID" value="KAG7057427.1"/>
    <property type="molecule type" value="Genomic_DNA"/>
</dbReference>
<organism evidence="4 5">
    <name type="scientific">Colletotrichum scovillei</name>
    <dbReference type="NCBI Taxonomy" id="1209932"/>
    <lineage>
        <taxon>Eukaryota</taxon>
        <taxon>Fungi</taxon>
        <taxon>Dikarya</taxon>
        <taxon>Ascomycota</taxon>
        <taxon>Pezizomycotina</taxon>
        <taxon>Sordariomycetes</taxon>
        <taxon>Hypocreomycetidae</taxon>
        <taxon>Glomerellales</taxon>
        <taxon>Glomerellaceae</taxon>
        <taxon>Colletotrichum</taxon>
        <taxon>Colletotrichum acutatum species complex</taxon>
    </lineage>
</organism>
<evidence type="ECO:0000256" key="1">
    <source>
        <dbReference type="ARBA" id="ARBA00006471"/>
    </source>
</evidence>
<reference evidence="4" key="1">
    <citation type="submission" date="2021-05" db="EMBL/GenBank/DDBJ databases">
        <title>Comparative genomics of three Colletotrichum scovillei strains and genetic complementation revealed genes involved fungal growth and virulence on chili pepper.</title>
        <authorList>
            <person name="Hsieh D.-K."/>
            <person name="Chuang S.-C."/>
            <person name="Chen C.-Y."/>
            <person name="Chao Y.-T."/>
            <person name="Lu M.-Y.J."/>
            <person name="Lee M.-H."/>
            <person name="Shih M.-C."/>
        </authorList>
    </citation>
    <scope>NUCLEOTIDE SEQUENCE</scope>
    <source>
        <strain evidence="4">Coll-153</strain>
    </source>
</reference>
<gene>
    <name evidence="4" type="ORF">JMJ77_004815</name>
</gene>
<sequence length="362" mass="41153">MAPGTSSRNTAQMPRLFSESELRRFEDCANENQTLADCWAGEQIVIVACELSDRYQYADQRNSRAIEINVMSPADKSIWRSLPLDDKKHDAFKKHCSTRTIRMLEKSKVNKSLQPKPWSWYNVAAAHETFELYEDEARAKAQETFDALGGQAYATVCVVSYDLRETMAALELFKVKLPSSKVVFVDLIKVLEHQTRGEGVIPEQLRNLPFRQHFVSLKNLRFSPSPIINKRNTPKSCDPPPSALSDALKIIDNAEKQGQRQVVLRPSSKVIVKFLQLMQQHGHISDFEEVDDHRGGKIVVQLTGRLKKCGVISPRFNVRLGDLEKWVFGHVVRLVLTTSAGIMDHNQARRKNASVKILGYFY</sequence>
<comment type="similarity">
    <text evidence="1">Belongs to the universal ribosomal protein uS8 family.</text>
</comment>
<dbReference type="GO" id="GO:0005840">
    <property type="term" value="C:ribosome"/>
    <property type="evidence" value="ECO:0007669"/>
    <property type="project" value="UniProtKB-KW"/>
</dbReference>
<dbReference type="InterPro" id="IPR000630">
    <property type="entry name" value="Ribosomal_uS8"/>
</dbReference>
<dbReference type="PANTHER" id="PTHR11758">
    <property type="entry name" value="40S RIBOSOMAL PROTEIN S15A"/>
    <property type="match status" value="1"/>
</dbReference>
<keyword evidence="5" id="KW-1185">Reference proteome</keyword>
<evidence type="ECO:0000256" key="2">
    <source>
        <dbReference type="ARBA" id="ARBA00022980"/>
    </source>
</evidence>
<dbReference type="Proteomes" id="UP000699042">
    <property type="component" value="Unassembled WGS sequence"/>
</dbReference>
<dbReference type="Gene3D" id="3.30.1490.10">
    <property type="match status" value="1"/>
</dbReference>
<keyword evidence="2" id="KW-0689">Ribosomal protein</keyword>
<dbReference type="Pfam" id="PF00410">
    <property type="entry name" value="Ribosomal_S8"/>
    <property type="match status" value="1"/>
</dbReference>
<evidence type="ECO:0000256" key="3">
    <source>
        <dbReference type="ARBA" id="ARBA00023274"/>
    </source>
</evidence>
<evidence type="ECO:0000313" key="4">
    <source>
        <dbReference type="EMBL" id="KAG7057427.1"/>
    </source>
</evidence>
<dbReference type="GO" id="GO:0003735">
    <property type="term" value="F:structural constituent of ribosome"/>
    <property type="evidence" value="ECO:0007669"/>
    <property type="project" value="InterPro"/>
</dbReference>
<dbReference type="Gene3D" id="3.30.1370.30">
    <property type="match status" value="1"/>
</dbReference>
<dbReference type="GO" id="GO:1990904">
    <property type="term" value="C:ribonucleoprotein complex"/>
    <property type="evidence" value="ECO:0007669"/>
    <property type="project" value="UniProtKB-KW"/>
</dbReference>
<comment type="caution">
    <text evidence="4">The sequence shown here is derived from an EMBL/GenBank/DDBJ whole genome shotgun (WGS) entry which is preliminary data.</text>
</comment>
<dbReference type="FunFam" id="3.30.1370.30:FF:000001">
    <property type="entry name" value="40S ribosomal protein S15a"/>
    <property type="match status" value="1"/>
</dbReference>
<dbReference type="AlphaFoldDB" id="A0A9P7RFY8"/>
<accession>A0A9P7RFY8</accession>
<keyword evidence="3" id="KW-0687">Ribonucleoprotein</keyword>
<proteinExistence type="inferred from homology"/>
<name>A0A9P7RFY8_9PEZI</name>
<protein>
    <submittedName>
        <fullName evidence="4">Rps22bp</fullName>
    </submittedName>
</protein>
<dbReference type="InterPro" id="IPR035987">
    <property type="entry name" value="Ribosomal_uS8_sf"/>
</dbReference>
<dbReference type="GO" id="GO:0006412">
    <property type="term" value="P:translation"/>
    <property type="evidence" value="ECO:0007669"/>
    <property type="project" value="InterPro"/>
</dbReference>